<evidence type="ECO:0000259" key="5">
    <source>
        <dbReference type="SMART" id="SM00423"/>
    </source>
</evidence>
<gene>
    <name evidence="6" type="primary">PLXNA1</name>
    <name evidence="6" type="ORF">N1851_021430</name>
</gene>
<dbReference type="EMBL" id="JAOPHQ010003832">
    <property type="protein sequence ID" value="KAK0141468.1"/>
    <property type="molecule type" value="Genomic_DNA"/>
</dbReference>
<dbReference type="PANTHER" id="PTHR22625">
    <property type="entry name" value="PLEXIN"/>
    <property type="match status" value="1"/>
</dbReference>
<dbReference type="FunFam" id="2.60.40.10:FF:000329">
    <property type="entry name" value="Plexin A4"/>
    <property type="match status" value="1"/>
</dbReference>
<dbReference type="Proteomes" id="UP001174136">
    <property type="component" value="Unassembled WGS sequence"/>
</dbReference>
<dbReference type="GO" id="GO:0005886">
    <property type="term" value="C:plasma membrane"/>
    <property type="evidence" value="ECO:0007669"/>
    <property type="project" value="TreeGrafter"/>
</dbReference>
<dbReference type="GO" id="GO:0030334">
    <property type="term" value="P:regulation of cell migration"/>
    <property type="evidence" value="ECO:0007669"/>
    <property type="project" value="TreeGrafter"/>
</dbReference>
<dbReference type="Gene3D" id="2.60.40.10">
    <property type="entry name" value="Immunoglobulins"/>
    <property type="match status" value="1"/>
</dbReference>
<feature type="domain" description="PSI" evidence="5">
    <location>
        <begin position="234"/>
        <end position="281"/>
    </location>
</feature>
<dbReference type="AlphaFoldDB" id="A0AA47NYG6"/>
<proteinExistence type="predicted"/>
<dbReference type="GO" id="GO:0007411">
    <property type="term" value="P:axon guidance"/>
    <property type="evidence" value="ECO:0007669"/>
    <property type="project" value="UniProtKB-ARBA"/>
</dbReference>
<dbReference type="GO" id="GO:0017154">
    <property type="term" value="F:semaphorin receptor activity"/>
    <property type="evidence" value="ECO:0007669"/>
    <property type="project" value="InterPro"/>
</dbReference>
<dbReference type="PANTHER" id="PTHR22625:SF35">
    <property type="entry name" value="PLEXIN-A1"/>
    <property type="match status" value="1"/>
</dbReference>
<protein>
    <submittedName>
        <fullName evidence="6">Plexin-A1</fullName>
    </submittedName>
</protein>
<dbReference type="InterPro" id="IPR036352">
    <property type="entry name" value="Semap_dom_sf"/>
</dbReference>
<comment type="subcellular location">
    <subcellularLocation>
        <location evidence="1">Membrane</location>
    </subcellularLocation>
</comment>
<comment type="caution">
    <text evidence="6">The sequence shown here is derived from an EMBL/GenBank/DDBJ whole genome shotgun (WGS) entry which is preliminary data.</text>
</comment>
<dbReference type="Pfam" id="PF01437">
    <property type="entry name" value="PSI"/>
    <property type="match status" value="1"/>
</dbReference>
<dbReference type="InterPro" id="IPR013783">
    <property type="entry name" value="Ig-like_fold"/>
</dbReference>
<dbReference type="Pfam" id="PF24479">
    <property type="entry name" value="PSI_PlexinA-B"/>
    <property type="match status" value="1"/>
</dbReference>
<dbReference type="Gene3D" id="2.130.10.10">
    <property type="entry name" value="YVTN repeat-like/Quinoprotein amine dehydrogenase"/>
    <property type="match status" value="1"/>
</dbReference>
<keyword evidence="4" id="KW-0325">Glycoprotein</keyword>
<organism evidence="6 7">
    <name type="scientific">Merluccius polli</name>
    <name type="common">Benguela hake</name>
    <name type="synonym">Merluccius cadenati</name>
    <dbReference type="NCBI Taxonomy" id="89951"/>
    <lineage>
        <taxon>Eukaryota</taxon>
        <taxon>Metazoa</taxon>
        <taxon>Chordata</taxon>
        <taxon>Craniata</taxon>
        <taxon>Vertebrata</taxon>
        <taxon>Euteleostomi</taxon>
        <taxon>Actinopterygii</taxon>
        <taxon>Neopterygii</taxon>
        <taxon>Teleostei</taxon>
        <taxon>Neoteleostei</taxon>
        <taxon>Acanthomorphata</taxon>
        <taxon>Zeiogadaria</taxon>
        <taxon>Gadariae</taxon>
        <taxon>Gadiformes</taxon>
        <taxon>Gadoidei</taxon>
        <taxon>Merlucciidae</taxon>
        <taxon>Merluccius</taxon>
    </lineage>
</organism>
<dbReference type="InterPro" id="IPR016201">
    <property type="entry name" value="PSI"/>
</dbReference>
<dbReference type="InterPro" id="IPR015943">
    <property type="entry name" value="WD40/YVTN_repeat-like_dom_sf"/>
</dbReference>
<dbReference type="GO" id="GO:0002116">
    <property type="term" value="C:semaphorin receptor complex"/>
    <property type="evidence" value="ECO:0007669"/>
    <property type="project" value="TreeGrafter"/>
</dbReference>
<dbReference type="SUPFAM" id="SSF101912">
    <property type="entry name" value="Sema domain"/>
    <property type="match status" value="1"/>
</dbReference>
<evidence type="ECO:0000256" key="4">
    <source>
        <dbReference type="ARBA" id="ARBA00023180"/>
    </source>
</evidence>
<dbReference type="InterPro" id="IPR041019">
    <property type="entry name" value="TIG1_plexin"/>
</dbReference>
<reference evidence="6" key="1">
    <citation type="journal article" date="2023" name="Front. Mar. Sci.">
        <title>A new Merluccius polli reference genome to investigate the effects of global change in West African waters.</title>
        <authorList>
            <person name="Mateo J.L."/>
            <person name="Blanco-Fernandez C."/>
            <person name="Garcia-Vazquez E."/>
            <person name="Machado-Schiaffino G."/>
        </authorList>
    </citation>
    <scope>NUCLEOTIDE SEQUENCE</scope>
    <source>
        <strain evidence="6">C29</strain>
        <tissue evidence="6">Fin</tissue>
    </source>
</reference>
<evidence type="ECO:0000256" key="2">
    <source>
        <dbReference type="ARBA" id="ARBA00023136"/>
    </source>
</evidence>
<name>A0AA47NYG6_MERPO</name>
<keyword evidence="2" id="KW-0472">Membrane</keyword>
<dbReference type="Pfam" id="PF17960">
    <property type="entry name" value="TIG_plexin"/>
    <property type="match status" value="1"/>
</dbReference>
<dbReference type="InterPro" id="IPR031148">
    <property type="entry name" value="Plexin"/>
</dbReference>
<accession>A0AA47NYG6</accession>
<keyword evidence="7" id="KW-1185">Reference proteome</keyword>
<sequence length="283" mass="31631">MASPGLTSWVLGGVQSEVTRARQTPPQATAWRVMRPILVNSITQPALQYEEVVVSEGSAILRDLLFSPDHQHLYALTERQVSRVAVESCEQYSSCGECLGSGDPHCGWCVLHSICSRKDVCERADEPQRFTTRVEQCVRLRVQPDSVSVTMSQVPLELQAQNVPSLSAGVNCSFEDFVETEARIYGGRIFCLSPSNKEVAPITQDQGDQRVIKLYIKSRETGKKFASVDFVFYNCSVHHSCLSCVNGDFPCHWCKYRHMCTQDASDCSFQEGRVNTSEVTLYD</sequence>
<feature type="domain" description="PSI" evidence="5">
    <location>
        <begin position="88"/>
        <end position="138"/>
    </location>
</feature>
<dbReference type="InterPro" id="IPR002165">
    <property type="entry name" value="Plexin_repeat"/>
</dbReference>
<evidence type="ECO:0000256" key="3">
    <source>
        <dbReference type="ARBA" id="ARBA00023157"/>
    </source>
</evidence>
<dbReference type="SMART" id="SM00423">
    <property type="entry name" value="PSI"/>
    <property type="match status" value="2"/>
</dbReference>
<evidence type="ECO:0000313" key="7">
    <source>
        <dbReference type="Proteomes" id="UP001174136"/>
    </source>
</evidence>
<evidence type="ECO:0000313" key="6">
    <source>
        <dbReference type="EMBL" id="KAK0141468.1"/>
    </source>
</evidence>
<dbReference type="SUPFAM" id="SSF103575">
    <property type="entry name" value="Plexin repeat"/>
    <property type="match status" value="1"/>
</dbReference>
<evidence type="ECO:0000256" key="1">
    <source>
        <dbReference type="ARBA" id="ARBA00004370"/>
    </source>
</evidence>
<keyword evidence="3" id="KW-1015">Disulfide bond</keyword>